<evidence type="ECO:0000313" key="7">
    <source>
        <dbReference type="Proteomes" id="UP000651452"/>
    </source>
</evidence>
<dbReference type="CDD" id="cd12148">
    <property type="entry name" value="fungal_TF_MHR"/>
    <property type="match status" value="1"/>
</dbReference>
<dbReference type="PANTHER" id="PTHR46040:SF3">
    <property type="entry name" value="HIGH MOBILITY GROUP PROTEIN 2"/>
    <property type="match status" value="1"/>
</dbReference>
<dbReference type="GO" id="GO:0005634">
    <property type="term" value="C:nucleus"/>
    <property type="evidence" value="ECO:0007669"/>
    <property type="project" value="UniProtKB-UniRule"/>
</dbReference>
<dbReference type="SMART" id="SM00398">
    <property type="entry name" value="HMG"/>
    <property type="match status" value="1"/>
</dbReference>
<dbReference type="EMBL" id="RZGK01000008">
    <property type="protein sequence ID" value="KAF9697442.1"/>
    <property type="molecule type" value="Genomic_DNA"/>
</dbReference>
<feature type="domain" description="HMG box" evidence="5">
    <location>
        <begin position="78"/>
        <end position="145"/>
    </location>
</feature>
<dbReference type="GO" id="GO:0010468">
    <property type="term" value="P:regulation of gene expression"/>
    <property type="evidence" value="ECO:0007669"/>
    <property type="project" value="TreeGrafter"/>
</dbReference>
<accession>A0A8H7J6N8</accession>
<proteinExistence type="predicted"/>
<dbReference type="PANTHER" id="PTHR46040">
    <property type="entry name" value="HIGH MOBILITY GROUP PROTEIN 2"/>
    <property type="match status" value="1"/>
</dbReference>
<reference evidence="6" key="1">
    <citation type="submission" date="2018-12" db="EMBL/GenBank/DDBJ databases">
        <authorList>
            <person name="Syme R.A."/>
            <person name="Farfan-Caceres L."/>
            <person name="Lichtenzveig J."/>
        </authorList>
    </citation>
    <scope>NUCLEOTIDE SEQUENCE</scope>
    <source>
        <strain evidence="6">Al4</strain>
    </source>
</reference>
<evidence type="ECO:0000256" key="2">
    <source>
        <dbReference type="ARBA" id="ARBA00023242"/>
    </source>
</evidence>
<organism evidence="6 7">
    <name type="scientific">Ascochyta lentis</name>
    <dbReference type="NCBI Taxonomy" id="205686"/>
    <lineage>
        <taxon>Eukaryota</taxon>
        <taxon>Fungi</taxon>
        <taxon>Dikarya</taxon>
        <taxon>Ascomycota</taxon>
        <taxon>Pezizomycotina</taxon>
        <taxon>Dothideomycetes</taxon>
        <taxon>Pleosporomycetidae</taxon>
        <taxon>Pleosporales</taxon>
        <taxon>Pleosporineae</taxon>
        <taxon>Didymellaceae</taxon>
        <taxon>Ascochyta</taxon>
    </lineage>
</organism>
<keyword evidence="7" id="KW-1185">Reference proteome</keyword>
<evidence type="ECO:0000259" key="5">
    <source>
        <dbReference type="PROSITE" id="PS50118"/>
    </source>
</evidence>
<keyword evidence="1 3" id="KW-0238">DNA-binding</keyword>
<dbReference type="InterPro" id="IPR051965">
    <property type="entry name" value="ChromReg_NeuronalGeneExpr"/>
</dbReference>
<dbReference type="PROSITE" id="PS50118">
    <property type="entry name" value="HMG_BOX_2"/>
    <property type="match status" value="1"/>
</dbReference>
<gene>
    <name evidence="6" type="ORF">EKO04_005012</name>
</gene>
<dbReference type="SUPFAM" id="SSF47095">
    <property type="entry name" value="HMG-box"/>
    <property type="match status" value="1"/>
</dbReference>
<feature type="region of interest" description="Disordered" evidence="4">
    <location>
        <begin position="188"/>
        <end position="214"/>
    </location>
</feature>
<dbReference type="GO" id="GO:0003677">
    <property type="term" value="F:DNA binding"/>
    <property type="evidence" value="ECO:0007669"/>
    <property type="project" value="UniProtKB-UniRule"/>
</dbReference>
<evidence type="ECO:0000256" key="4">
    <source>
        <dbReference type="SAM" id="MobiDB-lite"/>
    </source>
</evidence>
<evidence type="ECO:0000256" key="3">
    <source>
        <dbReference type="PROSITE-ProRule" id="PRU00267"/>
    </source>
</evidence>
<comment type="caution">
    <text evidence="6">The sequence shown here is derived from an EMBL/GenBank/DDBJ whole genome shotgun (WGS) entry which is preliminary data.</text>
</comment>
<feature type="region of interest" description="Disordered" evidence="4">
    <location>
        <begin position="52"/>
        <end position="81"/>
    </location>
</feature>
<reference evidence="6" key="2">
    <citation type="submission" date="2020-09" db="EMBL/GenBank/DDBJ databases">
        <title>Reference genome assembly for Australian Ascochyta lentis isolate Al4.</title>
        <authorList>
            <person name="Lee R.C."/>
            <person name="Farfan-Caceres L.M."/>
            <person name="Debler J.W."/>
            <person name="Williams A.H."/>
            <person name="Henares B.M."/>
        </authorList>
    </citation>
    <scope>NUCLEOTIDE SEQUENCE</scope>
    <source>
        <strain evidence="6">Al4</strain>
    </source>
</reference>
<feature type="compositionally biased region" description="Polar residues" evidence="4">
    <location>
        <begin position="52"/>
        <end position="63"/>
    </location>
</feature>
<dbReference type="Proteomes" id="UP000651452">
    <property type="component" value="Unassembled WGS sequence"/>
</dbReference>
<protein>
    <recommendedName>
        <fullName evidence="5">HMG box domain-containing protein</fullName>
    </recommendedName>
</protein>
<evidence type="ECO:0000313" key="6">
    <source>
        <dbReference type="EMBL" id="KAF9697442.1"/>
    </source>
</evidence>
<sequence>MKALGFKLGHRRKLQRAIREYNSLSESQTQYGASSFPMASTGMSTNIASTEIMSHSPQPTARNTRPYRRHPRADPNSPRKPKTAYVLFGEYTRQDPALSYLSFVDIAKEVGKRWRELDQEERVNLWEKPAAERLKAYKEEIERYKQTGDYQKYQKYLETFKQGHHVPESMVPSENRSLFTSEPEISTQLPAFKPPTDSEAASEGRLGTDNLDVNATLQGPTSPVETGMDEIQRIVKSLGVNSHVTRFDAFPPEQMTTKVVEAFLHGTGSLLYLWNQDEALNMVKSVYHPQSDSILAYATDVYAMAAVGTYCDAEAPIKLLQDNFLQAFLYMLSLPSDISNFRHMRLFACLAIFRFTNSVESARNLIFSALSIGRQAFTSPSIGTDLSEDELRYWWHVFRSVVFLESWFAYNTSHESRVTNEDLSLYQPNHSHADYGPEVLQERVGELGQLAAYIALDLKTRTQPRVEQARIHFEFLNEWHRALPPPMQLSRLSLADPLSMNWQSKRSLLQLHVLFLGLFIEPYRNCLLDLGHFRSSEATIELEELEILKNVEEQCVLAARQSARVVSLLQVDNLIRSHCWVSVYTCFTGCAVLLFSASQKLLELFEGEIGQDLAYASSHLNVLSLCSYQNVTARKLYIPLQIMFNDIREVLVSPVYRAMREAHMIVRDASSVPSGYYDAIDGSEAVSKNMLDLTKRVMAVLQESLSI</sequence>
<dbReference type="AlphaFoldDB" id="A0A8H7J6N8"/>
<keyword evidence="2 3" id="KW-0539">Nucleus</keyword>
<feature type="DNA-binding region" description="HMG box" evidence="3">
    <location>
        <begin position="78"/>
        <end position="145"/>
    </location>
</feature>
<dbReference type="OrthoDB" id="1919336at2759"/>
<dbReference type="InterPro" id="IPR009071">
    <property type="entry name" value="HMG_box_dom"/>
</dbReference>
<evidence type="ECO:0000256" key="1">
    <source>
        <dbReference type="ARBA" id="ARBA00023125"/>
    </source>
</evidence>
<dbReference type="InterPro" id="IPR036910">
    <property type="entry name" value="HMG_box_dom_sf"/>
</dbReference>
<name>A0A8H7J6N8_9PLEO</name>
<dbReference type="Gene3D" id="1.10.30.10">
    <property type="entry name" value="High mobility group box domain"/>
    <property type="match status" value="1"/>
</dbReference>